<comment type="caution">
    <text evidence="1">The sequence shown here is derived from an EMBL/GenBank/DDBJ whole genome shotgun (WGS) entry which is preliminary data.</text>
</comment>
<dbReference type="InterPro" id="IPR043777">
    <property type="entry name" value="DUF5719"/>
</dbReference>
<gene>
    <name evidence="1" type="ORF">ABR60_02005</name>
</gene>
<name>A0A0R2NZ04_9ACTN</name>
<dbReference type="AlphaFoldDB" id="A0A0R2NZ04"/>
<accession>A0A0R2NZ04</accession>
<dbReference type="EMBL" id="LIAS01000028">
    <property type="protein sequence ID" value="KRO31039.1"/>
    <property type="molecule type" value="Genomic_DNA"/>
</dbReference>
<dbReference type="Pfam" id="PF18986">
    <property type="entry name" value="DUF5719"/>
    <property type="match status" value="1"/>
</dbReference>
<organism evidence="1 2">
    <name type="scientific">Actinobacteria bacterium BACL2 MAG-120802-bin41</name>
    <dbReference type="NCBI Taxonomy" id="1655568"/>
    <lineage>
        <taxon>Bacteria</taxon>
        <taxon>Bacillati</taxon>
        <taxon>Actinomycetota</taxon>
        <taxon>Actinomycetes</taxon>
        <taxon>Actinomycetes incertae sedis</taxon>
        <taxon>ac1 cluster</taxon>
    </lineage>
</organism>
<evidence type="ECO:0000313" key="1">
    <source>
        <dbReference type="EMBL" id="KRO31039.1"/>
    </source>
</evidence>
<sequence>MKETRASFALLIFIIIAHIAHLLPQSSSTSIVTQSYPATACPAGVSGAQETALLASKNIEIRNINQPNVELKKNGSGSYPLNRGAILVAGNVANTNVIMTRSGKWTSAATCTISGPVNWFVGGTANVTSQSKLILINSGLSDALIDLTAYSESGSSQSLPVTVRASSEKVVRIDSLSPGSERIVLKVETRSGRVTSYLLDERVRGLSNIGADFVPAISEAGRELVIAGLAVKLGSSSSIKHTLRLMSVGEVDASASVEIISPDGVYVPVEIGEISLNAREVTDIDLSGVDFGSKTFALKINATNEIVASVLSEVKSGSISDFTWSAPSRSFNTVNFNIYGLEPVMSFVGERIILSISWRDRQGRGNSELIRGDEIVNWRVPPNARLLTINSINPVVAAMSWKSGDGVARLGIAPSTNLESATKPVADIAVIQPRG</sequence>
<protein>
    <submittedName>
        <fullName evidence="1">Uncharacterized protein</fullName>
    </submittedName>
</protein>
<proteinExistence type="predicted"/>
<reference evidence="1 2" key="1">
    <citation type="submission" date="2015-10" db="EMBL/GenBank/DDBJ databases">
        <title>Metagenome-Assembled Genomes uncover a global brackish microbiome.</title>
        <authorList>
            <person name="Hugerth L.W."/>
            <person name="Larsson J."/>
            <person name="Alneberg J."/>
            <person name="Lindh M.V."/>
            <person name="Legrand C."/>
            <person name="Pinhassi J."/>
            <person name="Andersson A.F."/>
        </authorList>
    </citation>
    <scope>NUCLEOTIDE SEQUENCE [LARGE SCALE GENOMIC DNA]</scope>
    <source>
        <strain evidence="1">BACL2 MAG-120802-bin41</strain>
    </source>
</reference>
<dbReference type="Proteomes" id="UP000053941">
    <property type="component" value="Unassembled WGS sequence"/>
</dbReference>
<evidence type="ECO:0000313" key="2">
    <source>
        <dbReference type="Proteomes" id="UP000053941"/>
    </source>
</evidence>